<gene>
    <name evidence="2" type="ORF">GO755_37120</name>
</gene>
<dbReference type="EMBL" id="WPIN01000025">
    <property type="protein sequence ID" value="MVM35696.1"/>
    <property type="molecule type" value="Genomic_DNA"/>
</dbReference>
<protein>
    <submittedName>
        <fullName evidence="2">Uncharacterized protein</fullName>
    </submittedName>
</protein>
<feature type="coiled-coil region" evidence="1">
    <location>
        <begin position="19"/>
        <end position="67"/>
    </location>
</feature>
<comment type="caution">
    <text evidence="2">The sequence shown here is derived from an EMBL/GenBank/DDBJ whole genome shotgun (WGS) entry which is preliminary data.</text>
</comment>
<evidence type="ECO:0000256" key="1">
    <source>
        <dbReference type="SAM" id="Coils"/>
    </source>
</evidence>
<dbReference type="AlphaFoldDB" id="A0A7K1SQ29"/>
<keyword evidence="3" id="KW-1185">Reference proteome</keyword>
<organism evidence="2 3">
    <name type="scientific">Spirosoma arboris</name>
    <dbReference type="NCBI Taxonomy" id="2682092"/>
    <lineage>
        <taxon>Bacteria</taxon>
        <taxon>Pseudomonadati</taxon>
        <taxon>Bacteroidota</taxon>
        <taxon>Cytophagia</taxon>
        <taxon>Cytophagales</taxon>
        <taxon>Cytophagaceae</taxon>
        <taxon>Spirosoma</taxon>
    </lineage>
</organism>
<dbReference type="Proteomes" id="UP000436006">
    <property type="component" value="Unassembled WGS sequence"/>
</dbReference>
<keyword evidence="1" id="KW-0175">Coiled coil</keyword>
<reference evidence="2 3" key="1">
    <citation type="submission" date="2019-12" db="EMBL/GenBank/DDBJ databases">
        <title>Spirosoma sp. HMF4905 genome sequencing and assembly.</title>
        <authorList>
            <person name="Kang H."/>
            <person name="Cha I."/>
            <person name="Kim H."/>
            <person name="Joh K."/>
        </authorList>
    </citation>
    <scope>NUCLEOTIDE SEQUENCE [LARGE SCALE GENOMIC DNA]</scope>
    <source>
        <strain evidence="2 3">HMF4905</strain>
    </source>
</reference>
<dbReference type="RefSeq" id="WP_157590498.1">
    <property type="nucleotide sequence ID" value="NZ_WPIN01000025.1"/>
</dbReference>
<name>A0A7K1SQ29_9BACT</name>
<evidence type="ECO:0000313" key="3">
    <source>
        <dbReference type="Proteomes" id="UP000436006"/>
    </source>
</evidence>
<sequence length="71" mass="8551">MNHLLKSQPERITHLVIVYQQLIRRTERAMLVMNQLEQRQKELREQLEAVKRQCDELQVKIDAEKARQKIG</sequence>
<accession>A0A7K1SQ29</accession>
<evidence type="ECO:0000313" key="2">
    <source>
        <dbReference type="EMBL" id="MVM35696.1"/>
    </source>
</evidence>
<proteinExistence type="predicted"/>